<dbReference type="GO" id="GO:0016787">
    <property type="term" value="F:hydrolase activity"/>
    <property type="evidence" value="ECO:0007669"/>
    <property type="project" value="UniProtKB-KW"/>
</dbReference>
<gene>
    <name evidence="2" type="ordered locus">XOO4838</name>
</gene>
<sequence>MPMPMPVNATSEPISSPAVPGSSGRNTNPSVANAIDNSATRSKPKRRSNAGVATPVSANAAVGNMPSAPMMGAPKAYSSAMRSSSGVSDVTAVRKLNAESRIAASTRPRPRNWADDEDAVVATDMTDHPRRTRMCSDA</sequence>
<dbReference type="HOGENOM" id="CLU_1854433_0_0_6"/>
<evidence type="ECO:0000313" key="3">
    <source>
        <dbReference type="Proteomes" id="UP000006735"/>
    </source>
</evidence>
<feature type="region of interest" description="Disordered" evidence="1">
    <location>
        <begin position="98"/>
        <end position="117"/>
    </location>
</feature>
<keyword evidence="2" id="KW-0378">Hydrolase</keyword>
<name>Q05HX2_XANOR</name>
<keyword evidence="3" id="KW-1185">Reference proteome</keyword>
<dbReference type="Proteomes" id="UP000006735">
    <property type="component" value="Chromosome"/>
</dbReference>
<accession>Q05HX2</accession>
<dbReference type="EMBL" id="AE013598">
    <property type="protein sequence ID" value="ABJ89961.1"/>
    <property type="molecule type" value="Genomic_DNA"/>
</dbReference>
<dbReference type="AlphaFoldDB" id="Q05HX2"/>
<reference evidence="2 3" key="1">
    <citation type="journal article" date="2005" name="Nucleic Acids Res.">
        <title>The genome sequence of Xanthomonas oryzae pathovar oryzae KACC10331, the bacterial blight pathogen of rice.</title>
        <authorList>
            <person name="Lee B.M."/>
            <person name="Park Y.J."/>
            <person name="Park D.S."/>
            <person name="Kang H.W."/>
            <person name="Kim J.G."/>
            <person name="Song E.S."/>
            <person name="Park I.C."/>
            <person name="Yoon U.H."/>
            <person name="Hahn J.H."/>
            <person name="Koo B.S."/>
            <person name="Lee G.B."/>
            <person name="Kim H."/>
            <person name="Park H.S."/>
            <person name="Yoon K.O."/>
            <person name="Kim J.H."/>
            <person name="Jung C.H."/>
            <person name="Koh N.H."/>
            <person name="Seo J.S."/>
            <person name="Go S.J."/>
        </authorList>
    </citation>
    <scope>NUCLEOTIDE SEQUENCE [LARGE SCALE GENOMIC DNA]</scope>
    <source>
        <strain evidence="3">KACC10331 / KXO85</strain>
    </source>
</reference>
<organism evidence="2 3">
    <name type="scientific">Xanthomonas oryzae pv. oryzae (strain KACC10331 / KXO85)</name>
    <dbReference type="NCBI Taxonomy" id="291331"/>
    <lineage>
        <taxon>Bacteria</taxon>
        <taxon>Pseudomonadati</taxon>
        <taxon>Pseudomonadota</taxon>
        <taxon>Gammaproteobacteria</taxon>
        <taxon>Lysobacterales</taxon>
        <taxon>Lysobacteraceae</taxon>
        <taxon>Xanthomonas</taxon>
    </lineage>
</organism>
<protein>
    <submittedName>
        <fullName evidence="2">Cell wall-associated hydrolases (Invasion-associated proteins)</fullName>
    </submittedName>
</protein>
<evidence type="ECO:0000256" key="1">
    <source>
        <dbReference type="SAM" id="MobiDB-lite"/>
    </source>
</evidence>
<feature type="compositionally biased region" description="Polar residues" evidence="1">
    <location>
        <begin position="23"/>
        <end position="41"/>
    </location>
</feature>
<evidence type="ECO:0000313" key="2">
    <source>
        <dbReference type="EMBL" id="ABJ89961.1"/>
    </source>
</evidence>
<dbReference type="KEGG" id="xoo:XOO4838"/>
<proteinExistence type="predicted"/>
<feature type="region of interest" description="Disordered" evidence="1">
    <location>
        <begin position="1"/>
        <end position="89"/>
    </location>
</feature>